<dbReference type="EMBL" id="JABCKV010000152">
    <property type="protein sequence ID" value="KAG5642846.1"/>
    <property type="molecule type" value="Genomic_DNA"/>
</dbReference>
<dbReference type="InterPro" id="IPR002156">
    <property type="entry name" value="RNaseH_domain"/>
</dbReference>
<proteinExistence type="predicted"/>
<organism evidence="2 3">
    <name type="scientific">Asterophora parasitica</name>
    <dbReference type="NCBI Taxonomy" id="117018"/>
    <lineage>
        <taxon>Eukaryota</taxon>
        <taxon>Fungi</taxon>
        <taxon>Dikarya</taxon>
        <taxon>Basidiomycota</taxon>
        <taxon>Agaricomycotina</taxon>
        <taxon>Agaricomycetes</taxon>
        <taxon>Agaricomycetidae</taxon>
        <taxon>Agaricales</taxon>
        <taxon>Tricholomatineae</taxon>
        <taxon>Lyophyllaceae</taxon>
        <taxon>Asterophora</taxon>
    </lineage>
</organism>
<evidence type="ECO:0000313" key="3">
    <source>
        <dbReference type="Proteomes" id="UP000775547"/>
    </source>
</evidence>
<reference evidence="2" key="1">
    <citation type="submission" date="2020-07" db="EMBL/GenBank/DDBJ databases">
        <authorList>
            <person name="Nieuwenhuis M."/>
            <person name="Van De Peppel L.J.J."/>
        </authorList>
    </citation>
    <scope>NUCLEOTIDE SEQUENCE</scope>
    <source>
        <strain evidence="2">AP01</strain>
        <tissue evidence="2">Mycelium</tissue>
    </source>
</reference>
<reference evidence="2" key="2">
    <citation type="submission" date="2021-10" db="EMBL/GenBank/DDBJ databases">
        <title>Phylogenomics reveals ancestral predisposition of the termite-cultivated fungus Termitomyces towards a domesticated lifestyle.</title>
        <authorList>
            <person name="Auxier B."/>
            <person name="Grum-Grzhimaylo A."/>
            <person name="Cardenas M.E."/>
            <person name="Lodge J.D."/>
            <person name="Laessoe T."/>
            <person name="Pedersen O."/>
            <person name="Smith M.E."/>
            <person name="Kuyper T.W."/>
            <person name="Franco-Molano E.A."/>
            <person name="Baroni T.J."/>
            <person name="Aanen D.K."/>
        </authorList>
    </citation>
    <scope>NUCLEOTIDE SEQUENCE</scope>
    <source>
        <strain evidence="2">AP01</strain>
        <tissue evidence="2">Mycelium</tissue>
    </source>
</reference>
<dbReference type="GO" id="GO:0004523">
    <property type="term" value="F:RNA-DNA hybrid ribonuclease activity"/>
    <property type="evidence" value="ECO:0007669"/>
    <property type="project" value="InterPro"/>
</dbReference>
<comment type="caution">
    <text evidence="2">The sequence shown here is derived from an EMBL/GenBank/DDBJ whole genome shotgun (WGS) entry which is preliminary data.</text>
</comment>
<name>A0A9P7G4B6_9AGAR</name>
<dbReference type="Gene3D" id="3.30.420.10">
    <property type="entry name" value="Ribonuclease H-like superfamily/Ribonuclease H"/>
    <property type="match status" value="1"/>
</dbReference>
<dbReference type="Proteomes" id="UP000775547">
    <property type="component" value="Unassembled WGS sequence"/>
</dbReference>
<evidence type="ECO:0000259" key="1">
    <source>
        <dbReference type="PROSITE" id="PS50879"/>
    </source>
</evidence>
<sequence length="199" mass="22456">MHTVNIEWCPGHSDVKGNKRADEEAKIGALLWTPRFVTLTHAKRIAKANVLQRWMDKWTRTPPTGGFGITNQFPLAWKLRDHVKNTKREVFGRLTQCRTRHAFIGEYYAKFVPTNEIGCPCGKELQTREHVIHQGKPPLVISLQGTSITSKTMNSAKLAELSALSSFAVLGRKSSDILVPFVVAKKLARIRWNATQLKI</sequence>
<dbReference type="AlphaFoldDB" id="A0A9P7G4B6"/>
<keyword evidence="3" id="KW-1185">Reference proteome</keyword>
<feature type="domain" description="RNase H type-1" evidence="1">
    <location>
        <begin position="1"/>
        <end position="30"/>
    </location>
</feature>
<protein>
    <recommendedName>
        <fullName evidence="1">RNase H type-1 domain-containing protein</fullName>
    </recommendedName>
</protein>
<evidence type="ECO:0000313" key="2">
    <source>
        <dbReference type="EMBL" id="KAG5642846.1"/>
    </source>
</evidence>
<dbReference type="InterPro" id="IPR036397">
    <property type="entry name" value="RNaseH_sf"/>
</dbReference>
<dbReference type="OrthoDB" id="3230070at2759"/>
<dbReference type="SUPFAM" id="SSF53098">
    <property type="entry name" value="Ribonuclease H-like"/>
    <property type="match status" value="1"/>
</dbReference>
<gene>
    <name evidence="2" type="ORF">DXG03_002052</name>
</gene>
<accession>A0A9P7G4B6</accession>
<dbReference type="InterPro" id="IPR012337">
    <property type="entry name" value="RNaseH-like_sf"/>
</dbReference>
<dbReference type="PROSITE" id="PS50879">
    <property type="entry name" value="RNASE_H_1"/>
    <property type="match status" value="1"/>
</dbReference>
<dbReference type="GO" id="GO:0003676">
    <property type="term" value="F:nucleic acid binding"/>
    <property type="evidence" value="ECO:0007669"/>
    <property type="project" value="InterPro"/>
</dbReference>